<dbReference type="Proteomes" id="UP000321548">
    <property type="component" value="Unassembled WGS sequence"/>
</dbReference>
<proteinExistence type="predicted"/>
<evidence type="ECO:0000256" key="2">
    <source>
        <dbReference type="SAM" id="MobiDB-lite"/>
    </source>
</evidence>
<dbReference type="EMBL" id="VDUY01000001">
    <property type="protein sequence ID" value="TXL68518.1"/>
    <property type="molecule type" value="Genomic_DNA"/>
</dbReference>
<evidence type="ECO:0000313" key="5">
    <source>
        <dbReference type="Proteomes" id="UP000321548"/>
    </source>
</evidence>
<feature type="region of interest" description="Disordered" evidence="2">
    <location>
        <begin position="240"/>
        <end position="299"/>
    </location>
</feature>
<keyword evidence="1" id="KW-0175">Coiled coil</keyword>
<evidence type="ECO:0008006" key="6">
    <source>
        <dbReference type="Google" id="ProtNLM"/>
    </source>
</evidence>
<name>A0A5C8P5C7_9BURK</name>
<dbReference type="PROSITE" id="PS51257">
    <property type="entry name" value="PROKAR_LIPOPROTEIN"/>
    <property type="match status" value="1"/>
</dbReference>
<reference evidence="4 5" key="1">
    <citation type="submission" date="2019-06" db="EMBL/GenBank/DDBJ databases">
        <title>Quisquiliibacterium sp. nov., isolated from a maize field.</title>
        <authorList>
            <person name="Lin S.-Y."/>
            <person name="Tsai C.-F."/>
            <person name="Young C.-C."/>
        </authorList>
    </citation>
    <scope>NUCLEOTIDE SEQUENCE [LARGE SCALE GENOMIC DNA]</scope>
    <source>
        <strain evidence="4 5">CC-CFT501</strain>
    </source>
</reference>
<dbReference type="AlphaFoldDB" id="A0A5C8P5C7"/>
<sequence>MIASISKSLSGMLLATCLALLAGCATGPAHYAASDSTKASFQALQTTDPELQAARFGAYAKAAGKSFIGTLPDGQLAACAYRWEIPGVVIEEHCRWPYNYLMAFQYNPENRKLDVYNLHANRAHIRELTVFPDGSVEWPTALLGLEPVSRVTLDENGALDRVFPGSGERIALRDVPRDEYESVLADARARKQFEEESKSRARIEFMQSITSGLRGVSAQLRAENEAKRQRDEQMRAAMIKAKAAEMQATTKRSAEQQRAATVESQRRRESDATAQQRATRSDGDKRSVGSITVTDDTEAQRKLKQRVAELERQAAADSAAQQQRLAERQAREEAAVAEFEKVRAKAAAENQARQARCAARGVPKANCSGASRQ</sequence>
<keyword evidence="3" id="KW-0732">Signal</keyword>
<protein>
    <recommendedName>
        <fullName evidence="6">Lipoprotein</fullName>
    </recommendedName>
</protein>
<evidence type="ECO:0000256" key="3">
    <source>
        <dbReference type="SAM" id="SignalP"/>
    </source>
</evidence>
<accession>A0A5C8P5C7</accession>
<evidence type="ECO:0000313" key="4">
    <source>
        <dbReference type="EMBL" id="TXL68518.1"/>
    </source>
</evidence>
<feature type="coiled-coil region" evidence="1">
    <location>
        <begin position="177"/>
        <end position="204"/>
    </location>
</feature>
<gene>
    <name evidence="4" type="ORF">FHP08_02215</name>
</gene>
<feature type="compositionally biased region" description="Polar residues" evidence="2">
    <location>
        <begin position="247"/>
        <end position="263"/>
    </location>
</feature>
<keyword evidence="5" id="KW-1185">Reference proteome</keyword>
<comment type="caution">
    <text evidence="4">The sequence shown here is derived from an EMBL/GenBank/DDBJ whole genome shotgun (WGS) entry which is preliminary data.</text>
</comment>
<organism evidence="4 5">
    <name type="scientific">Zeimonas arvi</name>
    <dbReference type="NCBI Taxonomy" id="2498847"/>
    <lineage>
        <taxon>Bacteria</taxon>
        <taxon>Pseudomonadati</taxon>
        <taxon>Pseudomonadota</taxon>
        <taxon>Betaproteobacteria</taxon>
        <taxon>Burkholderiales</taxon>
        <taxon>Burkholderiaceae</taxon>
        <taxon>Zeimonas</taxon>
    </lineage>
</organism>
<evidence type="ECO:0000256" key="1">
    <source>
        <dbReference type="SAM" id="Coils"/>
    </source>
</evidence>
<dbReference type="RefSeq" id="WP_147702658.1">
    <property type="nucleotide sequence ID" value="NZ_VDUY01000001.1"/>
</dbReference>
<feature type="chain" id="PRO_5023070414" description="Lipoprotein" evidence="3">
    <location>
        <begin position="32"/>
        <end position="373"/>
    </location>
</feature>
<feature type="signal peptide" evidence="3">
    <location>
        <begin position="1"/>
        <end position="31"/>
    </location>
</feature>